<evidence type="ECO:0000256" key="3">
    <source>
        <dbReference type="ARBA" id="ARBA00022741"/>
    </source>
</evidence>
<evidence type="ECO:0000256" key="10">
    <source>
        <dbReference type="SAM" id="MobiDB-lite"/>
    </source>
</evidence>
<feature type="compositionally biased region" description="Acidic residues" evidence="10">
    <location>
        <begin position="959"/>
        <end position="981"/>
    </location>
</feature>
<evidence type="ECO:0000259" key="12">
    <source>
        <dbReference type="PROSITE" id="PS51192"/>
    </source>
</evidence>
<dbReference type="Gene3D" id="3.30.40.10">
    <property type="entry name" value="Zinc/RING finger domain, C3HC4 (zinc finger)"/>
    <property type="match status" value="1"/>
</dbReference>
<dbReference type="InterPro" id="IPR050628">
    <property type="entry name" value="SNF2_RAD54_helicase_TF"/>
</dbReference>
<dbReference type="GO" id="GO:0005634">
    <property type="term" value="C:nucleus"/>
    <property type="evidence" value="ECO:0007669"/>
    <property type="project" value="TreeGrafter"/>
</dbReference>
<feature type="domain" description="RING-type" evidence="11">
    <location>
        <begin position="838"/>
        <end position="891"/>
    </location>
</feature>
<evidence type="ECO:0000259" key="11">
    <source>
        <dbReference type="PROSITE" id="PS50089"/>
    </source>
</evidence>
<evidence type="ECO:0000256" key="2">
    <source>
        <dbReference type="ARBA" id="ARBA00022723"/>
    </source>
</evidence>
<dbReference type="OrthoDB" id="423559at2759"/>
<dbReference type="InterPro" id="IPR000330">
    <property type="entry name" value="SNF2_N"/>
</dbReference>
<evidence type="ECO:0000259" key="13">
    <source>
        <dbReference type="PROSITE" id="PS51194"/>
    </source>
</evidence>
<comment type="similarity">
    <text evidence="1">Belongs to the SNF2/RAD54 helicase family.</text>
</comment>
<dbReference type="GO" id="GO:0004386">
    <property type="term" value="F:helicase activity"/>
    <property type="evidence" value="ECO:0007669"/>
    <property type="project" value="UniProtKB-KW"/>
</dbReference>
<dbReference type="SUPFAM" id="SSF57850">
    <property type="entry name" value="RING/U-box"/>
    <property type="match status" value="1"/>
</dbReference>
<keyword evidence="6" id="KW-0347">Helicase</keyword>
<dbReference type="InterPro" id="IPR017907">
    <property type="entry name" value="Znf_RING_CS"/>
</dbReference>
<feature type="region of interest" description="Disordered" evidence="10">
    <location>
        <begin position="119"/>
        <end position="140"/>
    </location>
</feature>
<dbReference type="InterPro" id="IPR049730">
    <property type="entry name" value="SNF2/RAD54-like_C"/>
</dbReference>
<evidence type="ECO:0000256" key="5">
    <source>
        <dbReference type="ARBA" id="ARBA00022801"/>
    </source>
</evidence>
<dbReference type="CDD" id="cd18008">
    <property type="entry name" value="DEXDc_SHPRH-like"/>
    <property type="match status" value="1"/>
</dbReference>
<dbReference type="CDD" id="cd18793">
    <property type="entry name" value="SF2_C_SNF"/>
    <property type="match status" value="1"/>
</dbReference>
<keyword evidence="15" id="KW-1185">Reference proteome</keyword>
<keyword evidence="8" id="KW-0067">ATP-binding</keyword>
<dbReference type="GO" id="GO:0000724">
    <property type="term" value="P:double-strand break repair via homologous recombination"/>
    <property type="evidence" value="ECO:0007669"/>
    <property type="project" value="TreeGrafter"/>
</dbReference>
<dbReference type="Pfam" id="PF13923">
    <property type="entry name" value="zf-C3HC4_2"/>
    <property type="match status" value="1"/>
</dbReference>
<dbReference type="GO" id="GO:0016787">
    <property type="term" value="F:hydrolase activity"/>
    <property type="evidence" value="ECO:0007669"/>
    <property type="project" value="UniProtKB-KW"/>
</dbReference>
<dbReference type="Gene3D" id="3.40.50.300">
    <property type="entry name" value="P-loop containing nucleotide triphosphate hydrolases"/>
    <property type="match status" value="1"/>
</dbReference>
<feature type="region of interest" description="Disordered" evidence="10">
    <location>
        <begin position="958"/>
        <end position="985"/>
    </location>
</feature>
<dbReference type="AlphaFoldDB" id="A0A0C9VE24"/>
<evidence type="ECO:0000256" key="9">
    <source>
        <dbReference type="PROSITE-ProRule" id="PRU00175"/>
    </source>
</evidence>
<dbReference type="PROSITE" id="PS00518">
    <property type="entry name" value="ZF_RING_1"/>
    <property type="match status" value="1"/>
</dbReference>
<protein>
    <submittedName>
        <fullName evidence="14">Uncharacterized protein</fullName>
    </submittedName>
</protein>
<name>A0A0C9VE24_9AGAM</name>
<sequence>MPKQSAQRSALLTAAKAQLGIHPSARPSAVPDYYLNELQLLSAIKADYNFRVALQPSHAYGIVTCLEVPCAGTKVVLGPKHGLPDGGKQRGFGSLQNYLDHVRSVFHGRSNQERTMLVQRSASSKTGEAKAVSPGSMAPDTKPARLSLLAQLDANLDKISAHSALPLDSVDVKPVLPHASSKRVRSLAKPEPVESTIPRKRQSSTLVYLGVENHKTEDNVGTPPPSKRAKLDPVKSPLTLVDANATSTAHVAPPLVNRQASAHSASHMLLNQSMPQLSALQHGHAAFQTNLDRTGVALARTMPSSIGTRAMGAPPFHIPVIPKTEPDVKMFNLPVASGSNVRMEQTNYRRGYSDESDADMDGHMDGLVNPAWSDERFDSDGDFYGRGKDRFVGPVANPDDISKFLMAAGNAEQFDGNASVDKALEKLGLTGQYQLLPGMAISLMPHQTIGVAWTLEREKSSDKGGLLGDEMGLGKTVQIIALMVANASDDPICKTNLIVAPMALLDQWKLEIETKTTNGMKCLIYHGSSKPKNKKELMKYDVVLTTYHTLALEWPDLEAEQLAKEKLRKKKKDSFIVSDSDDDRKTRRKKRELGLLFQVTWYRVIIDEAQNIRNRRTRISRSVTDLESTYRWGLTGTPIVNGLVDAYALFRFIKLRPWYDWQEFNSHIARLEKKRPDLASSRLQAIFRLILLRRKKDSLLDGKKLIELPVKHIEMEKLEFSQEEREIYLMVEAKSQARFNRFLRAGTVLKNYHQVLVMLLRLRQICVHPALIQETCDALIASDQLSGERDLKAEMARATHLVSSDFVSKMKAKYKEAAKIRMRAEKESVDATIEGEECPVCMDAFTDAVVTACGHAFCRECVVNVLNTPFVQDPEDPNKYKGNEKPCPSCRSPVSADKIFVREAFEPTDDELSENSSSRRAAHDDSDVEMLEVSELIRHDRKGKGRATKRLRKKRYMMDSDDDDDDDMSDFIVENGEDEDEKDARRDLKKRLQKKRKMVIDSDDDFEEDEKDVIFGQASPDAVTSTGQVKMMSRFLPSTKMKKMMEHLLIWAQENADEKTIVVSQWTEALKLVSDYLTENQIGHVKYQGSMNRPERDKAVRAFMTKEKATVMLMSLKCGGVGLNLTRANRVISLDLGWSEAIESQAFDRVHRLGQQKEVFVQRLVIENTVEDRVLALQERKKNLADGSLGEGTGKKIGRLSVRELANLFGLDGRGNVL</sequence>
<feature type="region of interest" description="Disordered" evidence="10">
    <location>
        <begin position="906"/>
        <end position="927"/>
    </location>
</feature>
<dbReference type="Pfam" id="PF00271">
    <property type="entry name" value="Helicase_C"/>
    <property type="match status" value="1"/>
</dbReference>
<dbReference type="InterPro" id="IPR027417">
    <property type="entry name" value="P-loop_NTPase"/>
</dbReference>
<reference evidence="14 15" key="1">
    <citation type="submission" date="2014-04" db="EMBL/GenBank/DDBJ databases">
        <title>Evolutionary Origins and Diversification of the Mycorrhizal Mutualists.</title>
        <authorList>
            <consortium name="DOE Joint Genome Institute"/>
            <consortium name="Mycorrhizal Genomics Consortium"/>
            <person name="Kohler A."/>
            <person name="Kuo A."/>
            <person name="Nagy L.G."/>
            <person name="Floudas D."/>
            <person name="Copeland A."/>
            <person name="Barry K.W."/>
            <person name="Cichocki N."/>
            <person name="Veneault-Fourrey C."/>
            <person name="LaButti K."/>
            <person name="Lindquist E.A."/>
            <person name="Lipzen A."/>
            <person name="Lundell T."/>
            <person name="Morin E."/>
            <person name="Murat C."/>
            <person name="Riley R."/>
            <person name="Ohm R."/>
            <person name="Sun H."/>
            <person name="Tunlid A."/>
            <person name="Henrissat B."/>
            <person name="Grigoriev I.V."/>
            <person name="Hibbett D.S."/>
            <person name="Martin F."/>
        </authorList>
    </citation>
    <scope>NUCLEOTIDE SEQUENCE [LARGE SCALE GENOMIC DNA]</scope>
    <source>
        <strain evidence="14 15">MD-312</strain>
    </source>
</reference>
<proteinExistence type="inferred from homology"/>
<accession>A0A0C9VE24</accession>
<feature type="domain" description="Helicase C-terminal" evidence="13">
    <location>
        <begin position="1044"/>
        <end position="1201"/>
    </location>
</feature>
<keyword evidence="3" id="KW-0547">Nucleotide-binding</keyword>
<dbReference type="PROSITE" id="PS50089">
    <property type="entry name" value="ZF_RING_2"/>
    <property type="match status" value="1"/>
</dbReference>
<evidence type="ECO:0000256" key="7">
    <source>
        <dbReference type="ARBA" id="ARBA00022833"/>
    </source>
</evidence>
<dbReference type="GO" id="GO:0005737">
    <property type="term" value="C:cytoplasm"/>
    <property type="evidence" value="ECO:0007669"/>
    <property type="project" value="TreeGrafter"/>
</dbReference>
<keyword evidence="5" id="KW-0378">Hydrolase</keyword>
<dbReference type="SMART" id="SM00184">
    <property type="entry name" value="RING"/>
    <property type="match status" value="1"/>
</dbReference>
<dbReference type="HOGENOM" id="CLU_000315_2_8_1"/>
<dbReference type="PROSITE" id="PS51194">
    <property type="entry name" value="HELICASE_CTER"/>
    <property type="match status" value="1"/>
</dbReference>
<dbReference type="SUPFAM" id="SSF52540">
    <property type="entry name" value="P-loop containing nucleoside triphosphate hydrolases"/>
    <property type="match status" value="2"/>
</dbReference>
<gene>
    <name evidence="14" type="ORF">HYDPIDRAFT_155277</name>
</gene>
<dbReference type="PANTHER" id="PTHR45626:SF16">
    <property type="entry name" value="ATP-DEPENDENT HELICASE ULS1"/>
    <property type="match status" value="1"/>
</dbReference>
<keyword evidence="4 9" id="KW-0863">Zinc-finger</keyword>
<dbReference type="PROSITE" id="PS51192">
    <property type="entry name" value="HELICASE_ATP_BIND_1"/>
    <property type="match status" value="1"/>
</dbReference>
<dbReference type="SMART" id="SM00490">
    <property type="entry name" value="HELICc"/>
    <property type="match status" value="1"/>
</dbReference>
<evidence type="ECO:0000313" key="14">
    <source>
        <dbReference type="EMBL" id="KIJ63774.1"/>
    </source>
</evidence>
<dbReference type="InterPro" id="IPR038718">
    <property type="entry name" value="SNF2-like_sf"/>
</dbReference>
<dbReference type="Gene3D" id="3.40.50.10810">
    <property type="entry name" value="Tandem AAA-ATPase domain"/>
    <property type="match status" value="1"/>
</dbReference>
<dbReference type="InterPro" id="IPR001841">
    <property type="entry name" value="Znf_RING"/>
</dbReference>
<evidence type="ECO:0000256" key="6">
    <source>
        <dbReference type="ARBA" id="ARBA00022806"/>
    </source>
</evidence>
<dbReference type="GO" id="GO:0008094">
    <property type="term" value="F:ATP-dependent activity, acting on DNA"/>
    <property type="evidence" value="ECO:0007669"/>
    <property type="project" value="TreeGrafter"/>
</dbReference>
<dbReference type="PROSITE" id="PS50096">
    <property type="entry name" value="IQ"/>
    <property type="match status" value="1"/>
</dbReference>
<feature type="domain" description="Helicase ATP-binding" evidence="12">
    <location>
        <begin position="456"/>
        <end position="656"/>
    </location>
</feature>
<dbReference type="SMART" id="SM00487">
    <property type="entry name" value="DEXDc"/>
    <property type="match status" value="1"/>
</dbReference>
<dbReference type="GO" id="GO:0008270">
    <property type="term" value="F:zinc ion binding"/>
    <property type="evidence" value="ECO:0007669"/>
    <property type="project" value="UniProtKB-KW"/>
</dbReference>
<dbReference type="GO" id="GO:0005524">
    <property type="term" value="F:ATP binding"/>
    <property type="evidence" value="ECO:0007669"/>
    <property type="project" value="UniProtKB-KW"/>
</dbReference>
<organism evidence="14 15">
    <name type="scientific">Hydnomerulius pinastri MD-312</name>
    <dbReference type="NCBI Taxonomy" id="994086"/>
    <lineage>
        <taxon>Eukaryota</taxon>
        <taxon>Fungi</taxon>
        <taxon>Dikarya</taxon>
        <taxon>Basidiomycota</taxon>
        <taxon>Agaricomycotina</taxon>
        <taxon>Agaricomycetes</taxon>
        <taxon>Agaricomycetidae</taxon>
        <taxon>Boletales</taxon>
        <taxon>Boletales incertae sedis</taxon>
        <taxon>Leucogyrophana</taxon>
    </lineage>
</organism>
<evidence type="ECO:0000256" key="4">
    <source>
        <dbReference type="ARBA" id="ARBA00022771"/>
    </source>
</evidence>
<evidence type="ECO:0000256" key="8">
    <source>
        <dbReference type="ARBA" id="ARBA00022840"/>
    </source>
</evidence>
<dbReference type="InterPro" id="IPR013083">
    <property type="entry name" value="Znf_RING/FYVE/PHD"/>
</dbReference>
<dbReference type="EMBL" id="KN839849">
    <property type="protein sequence ID" value="KIJ63774.1"/>
    <property type="molecule type" value="Genomic_DNA"/>
</dbReference>
<dbReference type="PANTHER" id="PTHR45626">
    <property type="entry name" value="TRANSCRIPTION TERMINATION FACTOR 2-RELATED"/>
    <property type="match status" value="1"/>
</dbReference>
<evidence type="ECO:0000313" key="15">
    <source>
        <dbReference type="Proteomes" id="UP000053820"/>
    </source>
</evidence>
<evidence type="ECO:0000256" key="1">
    <source>
        <dbReference type="ARBA" id="ARBA00007025"/>
    </source>
</evidence>
<dbReference type="Pfam" id="PF00176">
    <property type="entry name" value="SNF2-rel_dom"/>
    <property type="match status" value="1"/>
</dbReference>
<feature type="region of interest" description="Disordered" evidence="10">
    <location>
        <begin position="179"/>
        <end position="198"/>
    </location>
</feature>
<keyword evidence="2" id="KW-0479">Metal-binding</keyword>
<keyword evidence="7" id="KW-0862">Zinc</keyword>
<dbReference type="InterPro" id="IPR014001">
    <property type="entry name" value="Helicase_ATP-bd"/>
</dbReference>
<dbReference type="InterPro" id="IPR001650">
    <property type="entry name" value="Helicase_C-like"/>
</dbReference>
<dbReference type="Proteomes" id="UP000053820">
    <property type="component" value="Unassembled WGS sequence"/>
</dbReference>